<proteinExistence type="inferred from homology"/>
<dbReference type="PANTHER" id="PTHR30346:SF17">
    <property type="entry name" value="LYSR FAMILY TRANSCRIPTIONAL REGULATOR"/>
    <property type="match status" value="1"/>
</dbReference>
<evidence type="ECO:0000313" key="6">
    <source>
        <dbReference type="EMBL" id="MET1490816.1"/>
    </source>
</evidence>
<dbReference type="InterPro" id="IPR036388">
    <property type="entry name" value="WH-like_DNA-bd_sf"/>
</dbReference>
<keyword evidence="7" id="KW-1185">Reference proteome</keyword>
<evidence type="ECO:0000256" key="4">
    <source>
        <dbReference type="ARBA" id="ARBA00023163"/>
    </source>
</evidence>
<keyword evidence="4" id="KW-0804">Transcription</keyword>
<comment type="similarity">
    <text evidence="1">Belongs to the LysR transcriptional regulatory family.</text>
</comment>
<evidence type="ECO:0000256" key="3">
    <source>
        <dbReference type="ARBA" id="ARBA00023125"/>
    </source>
</evidence>
<dbReference type="Pfam" id="PF00126">
    <property type="entry name" value="HTH_1"/>
    <property type="match status" value="1"/>
</dbReference>
<dbReference type="PRINTS" id="PR00039">
    <property type="entry name" value="HTHLYSR"/>
</dbReference>
<dbReference type="Proteomes" id="UP001548590">
    <property type="component" value="Unassembled WGS sequence"/>
</dbReference>
<dbReference type="Gene3D" id="3.40.190.10">
    <property type="entry name" value="Periplasmic binding protein-like II"/>
    <property type="match status" value="2"/>
</dbReference>
<dbReference type="EMBL" id="JBEWLZ010000007">
    <property type="protein sequence ID" value="MET1490816.1"/>
    <property type="molecule type" value="Genomic_DNA"/>
</dbReference>
<dbReference type="Pfam" id="PF03466">
    <property type="entry name" value="LysR_substrate"/>
    <property type="match status" value="1"/>
</dbReference>
<gene>
    <name evidence="6" type="ORF">ABVT11_13345</name>
</gene>
<dbReference type="Gene3D" id="1.10.10.10">
    <property type="entry name" value="Winged helix-like DNA-binding domain superfamily/Winged helix DNA-binding domain"/>
    <property type="match status" value="1"/>
</dbReference>
<dbReference type="InterPro" id="IPR036390">
    <property type="entry name" value="WH_DNA-bd_sf"/>
</dbReference>
<dbReference type="RefSeq" id="WP_345925820.1">
    <property type="nucleotide sequence ID" value="NZ_JBDIVF010000002.1"/>
</dbReference>
<evidence type="ECO:0000313" key="7">
    <source>
        <dbReference type="Proteomes" id="UP001548590"/>
    </source>
</evidence>
<organism evidence="6 7">
    <name type="scientific">Uliginosibacterium paludis</name>
    <dbReference type="NCBI Taxonomy" id="1615952"/>
    <lineage>
        <taxon>Bacteria</taxon>
        <taxon>Pseudomonadati</taxon>
        <taxon>Pseudomonadota</taxon>
        <taxon>Betaproteobacteria</taxon>
        <taxon>Rhodocyclales</taxon>
        <taxon>Zoogloeaceae</taxon>
        <taxon>Uliginosibacterium</taxon>
    </lineage>
</organism>
<keyword evidence="2" id="KW-0805">Transcription regulation</keyword>
<accession>A0ABV2CSB6</accession>
<evidence type="ECO:0000256" key="2">
    <source>
        <dbReference type="ARBA" id="ARBA00023015"/>
    </source>
</evidence>
<evidence type="ECO:0000259" key="5">
    <source>
        <dbReference type="PROSITE" id="PS50931"/>
    </source>
</evidence>
<dbReference type="SUPFAM" id="SSF46785">
    <property type="entry name" value="Winged helix' DNA-binding domain"/>
    <property type="match status" value="1"/>
</dbReference>
<protein>
    <submittedName>
        <fullName evidence="6">LysR substrate-binding domain-containing protein</fullName>
    </submittedName>
</protein>
<dbReference type="InterPro" id="IPR000847">
    <property type="entry name" value="LysR_HTH_N"/>
</dbReference>
<name>A0ABV2CSB6_9RHOO</name>
<keyword evidence="3" id="KW-0238">DNA-binding</keyword>
<dbReference type="SUPFAM" id="SSF53850">
    <property type="entry name" value="Periplasmic binding protein-like II"/>
    <property type="match status" value="1"/>
</dbReference>
<evidence type="ECO:0000256" key="1">
    <source>
        <dbReference type="ARBA" id="ARBA00009437"/>
    </source>
</evidence>
<dbReference type="PROSITE" id="PS50931">
    <property type="entry name" value="HTH_LYSR"/>
    <property type="match status" value="1"/>
</dbReference>
<reference evidence="6 7" key="1">
    <citation type="submission" date="2024-07" db="EMBL/GenBank/DDBJ databases">
        <title>Uliginosibacterium paludis KCTC:42655.</title>
        <authorList>
            <person name="Kim M.K."/>
        </authorList>
    </citation>
    <scope>NUCLEOTIDE SEQUENCE [LARGE SCALE GENOMIC DNA]</scope>
    <source>
        <strain evidence="6 7">KCTC 42655</strain>
    </source>
</reference>
<sequence length="306" mass="33656">MEFRQLKYFIAVAEEGNISRAAARLHISQPPLTRQIQLLEEQLGTQLFRRTHWGVELTAAGSLYLEHARQITAHMTQAGELARRAGEGRIGRLDVGVFGSAMLGFVPQILNSFSAAHPDVELVLHSAPKGQQIEALQRGRILIAFDRYLPESDTLHVETVCAEPVLVALNSRHPLSRHEAVSVESLRDEALIGEHNWSVFAATRELFAHHDIEPRIGQRAPDMITAAVMVAGGFGTALVPASVRNLQLPNVVYRPLTGAVPAEILLHCAWRRGDDNPLLQALLATVSAFRRSHEAVQQRAQQSGAV</sequence>
<dbReference type="PANTHER" id="PTHR30346">
    <property type="entry name" value="TRANSCRIPTIONAL DUAL REGULATOR HCAR-RELATED"/>
    <property type="match status" value="1"/>
</dbReference>
<comment type="caution">
    <text evidence="6">The sequence shown here is derived from an EMBL/GenBank/DDBJ whole genome shotgun (WGS) entry which is preliminary data.</text>
</comment>
<dbReference type="InterPro" id="IPR005119">
    <property type="entry name" value="LysR_subst-bd"/>
</dbReference>
<feature type="domain" description="HTH lysR-type" evidence="5">
    <location>
        <begin position="1"/>
        <end position="58"/>
    </location>
</feature>